<evidence type="ECO:0000259" key="2">
    <source>
        <dbReference type="PROSITE" id="PS50801"/>
    </source>
</evidence>
<dbReference type="CDD" id="cd07041">
    <property type="entry name" value="STAS_RsbR_RsbS_like"/>
    <property type="match status" value="1"/>
</dbReference>
<dbReference type="RefSeq" id="WP_089752927.1">
    <property type="nucleotide sequence ID" value="NZ_FOOG01000029.1"/>
</dbReference>
<dbReference type="OrthoDB" id="9800154at2"/>
<dbReference type="AlphaFoldDB" id="A0A1I2QBT2"/>
<name>A0A1I2QBT2_9BACI</name>
<sequence length="280" mass="31681">MSNGPQLIGELILQHKYSIAQEIHDERMAQVQMTIAQQADFQKVEQHVIDTRVSFIQIFGESLAKQLDSHRSSNKIIKWAEENGNYFFSLGADLDESLKDTSFYRDYLWKFIREHSIKNQFSADTIFKIRAVIDPLLDTAVYHFGHSYVTSLQQSLESARTSYLALSVPVVPLGPSTGILPLLGAIDTERAYYLMEETLSQAEKLHLDHLVIDLSGVSTIDTMVANQLFRIIESLDLIGVETIITGIRPEISHTMVSLGLKTKHLKVKGNLQQALKEFNF</sequence>
<evidence type="ECO:0000313" key="3">
    <source>
        <dbReference type="EMBL" id="SFG23727.1"/>
    </source>
</evidence>
<accession>A0A1I2QBT2</accession>
<dbReference type="InterPro" id="IPR051932">
    <property type="entry name" value="Bact_StressResp_Reg"/>
</dbReference>
<gene>
    <name evidence="3" type="ORF">SAMN05216353_12941</name>
</gene>
<dbReference type="PANTHER" id="PTHR33745">
    <property type="entry name" value="RSBT ANTAGONIST PROTEIN RSBS-RELATED"/>
    <property type="match status" value="1"/>
</dbReference>
<keyword evidence="4" id="KW-1185">Reference proteome</keyword>
<dbReference type="PROSITE" id="PS50801">
    <property type="entry name" value="STAS"/>
    <property type="match status" value="1"/>
</dbReference>
<proteinExistence type="predicted"/>
<dbReference type="Gene3D" id="3.30.750.24">
    <property type="entry name" value="STAS domain"/>
    <property type="match status" value="1"/>
</dbReference>
<reference evidence="4" key="1">
    <citation type="submission" date="2016-10" db="EMBL/GenBank/DDBJ databases">
        <authorList>
            <person name="Varghese N."/>
            <person name="Submissions S."/>
        </authorList>
    </citation>
    <scope>NUCLEOTIDE SEQUENCE [LARGE SCALE GENOMIC DNA]</scope>
    <source>
        <strain evidence="4">FP5</strain>
    </source>
</reference>
<dbReference type="EMBL" id="FOOG01000029">
    <property type="protein sequence ID" value="SFG23727.1"/>
    <property type="molecule type" value="Genomic_DNA"/>
</dbReference>
<dbReference type="InterPro" id="IPR036513">
    <property type="entry name" value="STAS_dom_sf"/>
</dbReference>
<dbReference type="PANTHER" id="PTHR33745:SF3">
    <property type="entry name" value="RSBT CO-ANTAGONIST PROTEIN RSBRC"/>
    <property type="match status" value="1"/>
</dbReference>
<dbReference type="Proteomes" id="UP000198897">
    <property type="component" value="Unassembled WGS sequence"/>
</dbReference>
<organism evidence="3 4">
    <name type="scientific">Halobacillus alkaliphilus</name>
    <dbReference type="NCBI Taxonomy" id="396056"/>
    <lineage>
        <taxon>Bacteria</taxon>
        <taxon>Bacillati</taxon>
        <taxon>Bacillota</taxon>
        <taxon>Bacilli</taxon>
        <taxon>Bacillales</taxon>
        <taxon>Bacillaceae</taxon>
        <taxon>Halobacillus</taxon>
    </lineage>
</organism>
<dbReference type="Pfam" id="PF01740">
    <property type="entry name" value="STAS"/>
    <property type="match status" value="1"/>
</dbReference>
<protein>
    <submittedName>
        <fullName evidence="3">RsbT co-antagonist protein RsbR</fullName>
    </submittedName>
</protein>
<dbReference type="SUPFAM" id="SSF52091">
    <property type="entry name" value="SpoIIaa-like"/>
    <property type="match status" value="1"/>
</dbReference>
<evidence type="ECO:0000313" key="4">
    <source>
        <dbReference type="Proteomes" id="UP000198897"/>
    </source>
</evidence>
<evidence type="ECO:0000256" key="1">
    <source>
        <dbReference type="ARBA" id="ARBA00022553"/>
    </source>
</evidence>
<dbReference type="InterPro" id="IPR002645">
    <property type="entry name" value="STAS_dom"/>
</dbReference>
<keyword evidence="1" id="KW-0597">Phosphoprotein</keyword>
<feature type="domain" description="STAS" evidence="2">
    <location>
        <begin position="167"/>
        <end position="278"/>
    </location>
</feature>